<dbReference type="HOGENOM" id="CLU_1623463_0_0_2"/>
<dbReference type="STRING" id="1110509.Mhar_1175"/>
<dbReference type="AlphaFoldDB" id="G7WMX8"/>
<protein>
    <submittedName>
        <fullName evidence="1">Uncharacterized protein</fullName>
    </submittedName>
</protein>
<dbReference type="Proteomes" id="UP000005877">
    <property type="component" value="Chromosome"/>
</dbReference>
<reference evidence="1 2" key="1">
    <citation type="journal article" date="2012" name="PLoS ONE">
        <title>The genome characteristics and predicted function of methyl-group oxidation pathway in the obligate aceticlastic methanogens, Methanosaeta spp.</title>
        <authorList>
            <person name="Zhu J."/>
            <person name="Zheng H."/>
            <person name="Ai G."/>
            <person name="Zhang G."/>
            <person name="Liu D."/>
            <person name="Liu X."/>
            <person name="Dong X."/>
        </authorList>
    </citation>
    <scope>NUCLEOTIDE SEQUENCE [LARGE SCALE GENOMIC DNA]</scope>
    <source>
        <strain evidence="1 2">6Ac</strain>
    </source>
</reference>
<dbReference type="KEGG" id="mhi:Mhar_1175"/>
<dbReference type="EMBL" id="CP003117">
    <property type="protein sequence ID" value="AET64543.1"/>
    <property type="molecule type" value="Genomic_DNA"/>
</dbReference>
<keyword evidence="2" id="KW-1185">Reference proteome</keyword>
<evidence type="ECO:0000313" key="2">
    <source>
        <dbReference type="Proteomes" id="UP000005877"/>
    </source>
</evidence>
<sequence length="163" mass="18750">MFYYVHTMQLRCGRCGARWEYRGRAEVYACCPQCRSKVKIDLEGIPLSLERWAVRVPLEVRVPDDLPGAAEAFYRGRLEPPFGPIAISTAIRHDHSNYDELVIRLEKKAAEEGADPKEVMAAYQILRERFDREICTRLWRSMACRCGRGDLDGGADPCRRRSI</sequence>
<gene>
    <name evidence="1" type="ordered locus">Mhar_1175</name>
</gene>
<name>G7WMX8_METH6</name>
<evidence type="ECO:0000313" key="1">
    <source>
        <dbReference type="EMBL" id="AET64543.1"/>
    </source>
</evidence>
<dbReference type="PATRIC" id="fig|1110509.7.peg.1302"/>
<organism evidence="1 2">
    <name type="scientific">Methanothrix harundinacea (strain 6Ac)</name>
    <name type="common">Methanosaeta harundinacea</name>
    <dbReference type="NCBI Taxonomy" id="1110509"/>
    <lineage>
        <taxon>Archaea</taxon>
        <taxon>Methanobacteriati</taxon>
        <taxon>Methanobacteriota</taxon>
        <taxon>Stenosarchaea group</taxon>
        <taxon>Methanomicrobia</taxon>
        <taxon>Methanotrichales</taxon>
        <taxon>Methanotrichaceae</taxon>
        <taxon>Methanothrix</taxon>
    </lineage>
</organism>
<proteinExistence type="predicted"/>
<accession>G7WMX8</accession>